<proteinExistence type="predicted"/>
<dbReference type="EMBL" id="JBAKIA010000012">
    <property type="protein sequence ID" value="MEJ8475689.1"/>
    <property type="molecule type" value="Genomic_DNA"/>
</dbReference>
<dbReference type="SUPFAM" id="SSF54909">
    <property type="entry name" value="Dimeric alpha+beta barrel"/>
    <property type="match status" value="1"/>
</dbReference>
<dbReference type="Gene3D" id="3.30.70.100">
    <property type="match status" value="1"/>
</dbReference>
<dbReference type="Proteomes" id="UP001385499">
    <property type="component" value="Unassembled WGS sequence"/>
</dbReference>
<sequence>MDRKASVVGLDVAAIAEYKQLHADVWPTVLKQISSCNIRNYSIFLKEPENLLFSYFEYHGTDFHADMAKMAADPETQRWWDVCMPLQRPLDTRKDGEWWAEMEEVFHHE</sequence>
<gene>
    <name evidence="1" type="ORF">V6575_16470</name>
</gene>
<comment type="caution">
    <text evidence="1">The sequence shown here is derived from an EMBL/GenBank/DDBJ whole genome shotgun (WGS) entry which is preliminary data.</text>
</comment>
<accession>A0ABU8TND8</accession>
<keyword evidence="2" id="KW-1185">Reference proteome</keyword>
<reference evidence="1 2" key="1">
    <citation type="submission" date="2024-02" db="EMBL/GenBank/DDBJ databases">
        <title>Roseibium algae sp. nov., isolated from marine alga (Grateloupia sp.), showing potential in myo-inositol conversion.</title>
        <authorList>
            <person name="Wang Y."/>
        </authorList>
    </citation>
    <scope>NUCLEOTIDE SEQUENCE [LARGE SCALE GENOMIC DNA]</scope>
    <source>
        <strain evidence="1 2">H3510</strain>
    </source>
</reference>
<organism evidence="1 2">
    <name type="scientific">Roseibium algae</name>
    <dbReference type="NCBI Taxonomy" id="3123038"/>
    <lineage>
        <taxon>Bacteria</taxon>
        <taxon>Pseudomonadati</taxon>
        <taxon>Pseudomonadota</taxon>
        <taxon>Alphaproteobacteria</taxon>
        <taxon>Hyphomicrobiales</taxon>
        <taxon>Stappiaceae</taxon>
        <taxon>Roseibium</taxon>
    </lineage>
</organism>
<name>A0ABU8TND8_9HYPH</name>
<dbReference type="InterPro" id="IPR008000">
    <property type="entry name" value="Rham/fucose_mutarotase"/>
</dbReference>
<dbReference type="PANTHER" id="PTHR34389:SF2">
    <property type="entry name" value="L-RHAMNOSE MUTAROTASE"/>
    <property type="match status" value="1"/>
</dbReference>
<dbReference type="Pfam" id="PF05336">
    <property type="entry name" value="rhaM"/>
    <property type="match status" value="1"/>
</dbReference>
<protein>
    <submittedName>
        <fullName evidence="1">L-rhamnose mutarotase</fullName>
    </submittedName>
</protein>
<evidence type="ECO:0000313" key="1">
    <source>
        <dbReference type="EMBL" id="MEJ8475689.1"/>
    </source>
</evidence>
<dbReference type="PANTHER" id="PTHR34389">
    <property type="entry name" value="L-RHAMNOSE MUTAROTASE"/>
    <property type="match status" value="1"/>
</dbReference>
<evidence type="ECO:0000313" key="2">
    <source>
        <dbReference type="Proteomes" id="UP001385499"/>
    </source>
</evidence>
<dbReference type="InterPro" id="IPR011008">
    <property type="entry name" value="Dimeric_a/b-barrel"/>
</dbReference>
<dbReference type="RefSeq" id="WP_340275877.1">
    <property type="nucleotide sequence ID" value="NZ_JBAKIA010000012.1"/>
</dbReference>